<evidence type="ECO:0000313" key="9">
    <source>
        <dbReference type="EMBL" id="HIY26479.1"/>
    </source>
</evidence>
<comment type="caution">
    <text evidence="9">The sequence shown here is derived from an EMBL/GenBank/DDBJ whole genome shotgun (WGS) entry which is preliminary data.</text>
</comment>
<keyword evidence="3 5" id="KW-0663">Pyridoxal phosphate</keyword>
<evidence type="ECO:0000313" key="10">
    <source>
        <dbReference type="Proteomes" id="UP000823915"/>
    </source>
</evidence>
<dbReference type="PROSITE" id="PS00395">
    <property type="entry name" value="ALANINE_RACEMASE"/>
    <property type="match status" value="1"/>
</dbReference>
<dbReference type="PRINTS" id="PR00992">
    <property type="entry name" value="ALARACEMASE"/>
</dbReference>
<feature type="binding site" evidence="5 7">
    <location>
        <position position="323"/>
    </location>
    <ligand>
        <name>substrate</name>
    </ligand>
</feature>
<feature type="binding site" evidence="5 7">
    <location>
        <position position="137"/>
    </location>
    <ligand>
        <name>substrate</name>
    </ligand>
</feature>
<reference evidence="9" key="2">
    <citation type="submission" date="2021-04" db="EMBL/GenBank/DDBJ databases">
        <authorList>
            <person name="Gilroy R."/>
        </authorList>
    </citation>
    <scope>NUCLEOTIDE SEQUENCE</scope>
    <source>
        <strain evidence="9">1282</strain>
    </source>
</reference>
<dbReference type="InterPro" id="IPR001608">
    <property type="entry name" value="Ala_racemase_N"/>
</dbReference>
<feature type="active site" description="Proton acceptor; specific for D-alanine" evidence="5">
    <location>
        <position position="39"/>
    </location>
</feature>
<comment type="pathway">
    <text evidence="5">Amino-acid biosynthesis; D-alanine biosynthesis; D-alanine from L-alanine: step 1/1.</text>
</comment>
<evidence type="ECO:0000256" key="5">
    <source>
        <dbReference type="HAMAP-Rule" id="MF_01201"/>
    </source>
</evidence>
<evidence type="ECO:0000256" key="7">
    <source>
        <dbReference type="PIRSR" id="PIRSR600821-52"/>
    </source>
</evidence>
<dbReference type="NCBIfam" id="TIGR00492">
    <property type="entry name" value="alr"/>
    <property type="match status" value="1"/>
</dbReference>
<dbReference type="Pfam" id="PF01168">
    <property type="entry name" value="Ala_racemase_N"/>
    <property type="match status" value="1"/>
</dbReference>
<dbReference type="Gene3D" id="3.20.20.10">
    <property type="entry name" value="Alanine racemase"/>
    <property type="match status" value="1"/>
</dbReference>
<comment type="similarity">
    <text evidence="5">Belongs to the alanine racemase family.</text>
</comment>
<dbReference type="InterPro" id="IPR000821">
    <property type="entry name" value="Ala_racemase"/>
</dbReference>
<dbReference type="SMART" id="SM01005">
    <property type="entry name" value="Ala_racemase_C"/>
    <property type="match status" value="1"/>
</dbReference>
<accession>A0A9D1YDE9</accession>
<feature type="domain" description="Alanine racemase C-terminal" evidence="8">
    <location>
        <begin position="253"/>
        <end position="382"/>
    </location>
</feature>
<dbReference type="SUPFAM" id="SSF51419">
    <property type="entry name" value="PLP-binding barrel"/>
    <property type="match status" value="1"/>
</dbReference>
<comment type="cofactor">
    <cofactor evidence="2 5 6">
        <name>pyridoxal 5'-phosphate</name>
        <dbReference type="ChEBI" id="CHEBI:597326"/>
    </cofactor>
</comment>
<dbReference type="SUPFAM" id="SSF50621">
    <property type="entry name" value="Alanine racemase C-terminal domain-like"/>
    <property type="match status" value="1"/>
</dbReference>
<sequence>MKELLRRTWAEIDLDALAQNFREVRKAADPKAMVCCVVKADAYGHGAVRVAREFASLGADWFAVSNLEEALQLRRAGIETPVLVLGYTPADKAGTLSRENISQCVYSLEYARDLSRFAREVGVKVNIHLKIDTGMSRLGFYYQDISRDEAAVEEVKEACSLPGLIPQGIFTHFAVSDEGQAGDAFTMRQFGCLKEMIESLARAGVNFPVRHCANSAGVFDYPLSHLDMVRAGIVLYGLYPSGELRSRPALKPALALKSVVSHVKTLLPGATVSYGRKFTAQHEMRVATVPVGYADGYPRLLSPGGAEVLIRGKRCPILGRICMDQLMADVTALDQVRVGDTVTLIGRDGEEEITADELAEKEGTINYEVVCALSKRVPRVYVKNGKVDSIYDALLGAEDQL</sequence>
<dbReference type="GO" id="GO:0030170">
    <property type="term" value="F:pyridoxal phosphate binding"/>
    <property type="evidence" value="ECO:0007669"/>
    <property type="project" value="UniProtKB-UniRule"/>
</dbReference>
<evidence type="ECO:0000256" key="2">
    <source>
        <dbReference type="ARBA" id="ARBA00001933"/>
    </source>
</evidence>
<dbReference type="HAMAP" id="MF_01201">
    <property type="entry name" value="Ala_racemase"/>
    <property type="match status" value="1"/>
</dbReference>
<dbReference type="Pfam" id="PF00842">
    <property type="entry name" value="Ala_racemase_C"/>
    <property type="match status" value="1"/>
</dbReference>
<dbReference type="InterPro" id="IPR011079">
    <property type="entry name" value="Ala_racemase_C"/>
</dbReference>
<dbReference type="EMBL" id="DXDU01000078">
    <property type="protein sequence ID" value="HIY26479.1"/>
    <property type="molecule type" value="Genomic_DNA"/>
</dbReference>
<dbReference type="GO" id="GO:0030632">
    <property type="term" value="P:D-alanine biosynthetic process"/>
    <property type="evidence" value="ECO:0007669"/>
    <property type="project" value="UniProtKB-UniRule"/>
</dbReference>
<dbReference type="AlphaFoldDB" id="A0A9D1YDE9"/>
<dbReference type="InterPro" id="IPR020622">
    <property type="entry name" value="Ala_racemase_pyridoxalP-BS"/>
</dbReference>
<dbReference type="InterPro" id="IPR029066">
    <property type="entry name" value="PLP-binding_barrel"/>
</dbReference>
<organism evidence="9 10">
    <name type="scientific">Candidatus Acutalibacter pullistercoris</name>
    <dbReference type="NCBI Taxonomy" id="2838418"/>
    <lineage>
        <taxon>Bacteria</taxon>
        <taxon>Bacillati</taxon>
        <taxon>Bacillota</taxon>
        <taxon>Clostridia</taxon>
        <taxon>Eubacteriales</taxon>
        <taxon>Acutalibacteraceae</taxon>
        <taxon>Acutalibacter</taxon>
    </lineage>
</organism>
<dbReference type="FunFam" id="3.20.20.10:FF:000002">
    <property type="entry name" value="Alanine racemase"/>
    <property type="match status" value="1"/>
</dbReference>
<keyword evidence="4 5" id="KW-0413">Isomerase</keyword>
<name>A0A9D1YDE9_9FIRM</name>
<proteinExistence type="inferred from homology"/>
<evidence type="ECO:0000256" key="1">
    <source>
        <dbReference type="ARBA" id="ARBA00000316"/>
    </source>
</evidence>
<dbReference type="GO" id="GO:0005829">
    <property type="term" value="C:cytosol"/>
    <property type="evidence" value="ECO:0007669"/>
    <property type="project" value="TreeGrafter"/>
</dbReference>
<evidence type="ECO:0000256" key="3">
    <source>
        <dbReference type="ARBA" id="ARBA00022898"/>
    </source>
</evidence>
<dbReference type="PANTHER" id="PTHR30511:SF0">
    <property type="entry name" value="ALANINE RACEMASE, CATABOLIC-RELATED"/>
    <property type="match status" value="1"/>
</dbReference>
<dbReference type="FunFam" id="2.40.37.10:FF:000006">
    <property type="entry name" value="Alanine racemase"/>
    <property type="match status" value="1"/>
</dbReference>
<feature type="active site" description="Proton acceptor; specific for L-alanine" evidence="5">
    <location>
        <position position="274"/>
    </location>
</feature>
<gene>
    <name evidence="9" type="primary">alr</name>
    <name evidence="9" type="ORF">H9838_04800</name>
</gene>
<dbReference type="PANTHER" id="PTHR30511">
    <property type="entry name" value="ALANINE RACEMASE"/>
    <property type="match status" value="1"/>
</dbReference>
<dbReference type="Proteomes" id="UP000823915">
    <property type="component" value="Unassembled WGS sequence"/>
</dbReference>
<comment type="catalytic activity">
    <reaction evidence="1 5">
        <text>L-alanine = D-alanine</text>
        <dbReference type="Rhea" id="RHEA:20249"/>
        <dbReference type="ChEBI" id="CHEBI:57416"/>
        <dbReference type="ChEBI" id="CHEBI:57972"/>
        <dbReference type="EC" id="5.1.1.1"/>
    </reaction>
</comment>
<comment type="function">
    <text evidence="5">Catalyzes the interconversion of L-alanine and D-alanine. May also act on other amino acids.</text>
</comment>
<dbReference type="EC" id="5.1.1.1" evidence="5"/>
<evidence type="ECO:0000256" key="6">
    <source>
        <dbReference type="PIRSR" id="PIRSR600821-50"/>
    </source>
</evidence>
<dbReference type="Gene3D" id="2.40.37.10">
    <property type="entry name" value="Lyase, Ornithine Decarboxylase, Chain A, domain 1"/>
    <property type="match status" value="1"/>
</dbReference>
<dbReference type="CDD" id="cd00430">
    <property type="entry name" value="PLPDE_III_AR"/>
    <property type="match status" value="1"/>
</dbReference>
<protein>
    <recommendedName>
        <fullName evidence="5">Alanine racemase</fullName>
        <ecNumber evidence="5">5.1.1.1</ecNumber>
    </recommendedName>
</protein>
<dbReference type="InterPro" id="IPR009006">
    <property type="entry name" value="Ala_racemase/Decarboxylase_C"/>
</dbReference>
<evidence type="ECO:0000259" key="8">
    <source>
        <dbReference type="SMART" id="SM01005"/>
    </source>
</evidence>
<dbReference type="GO" id="GO:0008784">
    <property type="term" value="F:alanine racemase activity"/>
    <property type="evidence" value="ECO:0007669"/>
    <property type="project" value="UniProtKB-UniRule"/>
</dbReference>
<evidence type="ECO:0000256" key="4">
    <source>
        <dbReference type="ARBA" id="ARBA00023235"/>
    </source>
</evidence>
<reference evidence="9" key="1">
    <citation type="journal article" date="2021" name="PeerJ">
        <title>Extensive microbial diversity within the chicken gut microbiome revealed by metagenomics and culture.</title>
        <authorList>
            <person name="Gilroy R."/>
            <person name="Ravi A."/>
            <person name="Getino M."/>
            <person name="Pursley I."/>
            <person name="Horton D.L."/>
            <person name="Alikhan N.F."/>
            <person name="Baker D."/>
            <person name="Gharbi K."/>
            <person name="Hall N."/>
            <person name="Watson M."/>
            <person name="Adriaenssens E.M."/>
            <person name="Foster-Nyarko E."/>
            <person name="Jarju S."/>
            <person name="Secka A."/>
            <person name="Antonio M."/>
            <person name="Oren A."/>
            <person name="Chaudhuri R.R."/>
            <person name="La Ragione R."/>
            <person name="Hildebrand F."/>
            <person name="Pallen M.J."/>
        </authorList>
    </citation>
    <scope>NUCLEOTIDE SEQUENCE</scope>
    <source>
        <strain evidence="9">1282</strain>
    </source>
</reference>
<feature type="modified residue" description="N6-(pyridoxal phosphate)lysine" evidence="5 6">
    <location>
        <position position="39"/>
    </location>
</feature>